<evidence type="ECO:0000313" key="2">
    <source>
        <dbReference type="EMBL" id="SET62558.1"/>
    </source>
</evidence>
<keyword evidence="1" id="KW-1133">Transmembrane helix</keyword>
<evidence type="ECO:0000256" key="1">
    <source>
        <dbReference type="SAM" id="Phobius"/>
    </source>
</evidence>
<name>A0A1I0FYE8_9FIRM</name>
<dbReference type="OrthoDB" id="2935100at2"/>
<keyword evidence="1" id="KW-0812">Transmembrane</keyword>
<dbReference type="AlphaFoldDB" id="A0A1I0FYE8"/>
<keyword evidence="1" id="KW-0472">Membrane</keyword>
<keyword evidence="3" id="KW-1185">Reference proteome</keyword>
<dbReference type="Proteomes" id="UP000199800">
    <property type="component" value="Unassembled WGS sequence"/>
</dbReference>
<proteinExistence type="predicted"/>
<dbReference type="EMBL" id="FOHN01000039">
    <property type="protein sequence ID" value="SET62558.1"/>
    <property type="molecule type" value="Genomic_DNA"/>
</dbReference>
<gene>
    <name evidence="2" type="ORF">SAMN04487772_13910</name>
</gene>
<feature type="transmembrane region" description="Helical" evidence="1">
    <location>
        <begin position="40"/>
        <end position="59"/>
    </location>
</feature>
<feature type="transmembrane region" description="Helical" evidence="1">
    <location>
        <begin position="12"/>
        <end position="34"/>
    </location>
</feature>
<organism evidence="2 3">
    <name type="scientific">[Clostridium] polysaccharolyticum</name>
    <dbReference type="NCBI Taxonomy" id="29364"/>
    <lineage>
        <taxon>Bacteria</taxon>
        <taxon>Bacillati</taxon>
        <taxon>Bacillota</taxon>
        <taxon>Clostridia</taxon>
        <taxon>Lachnospirales</taxon>
        <taxon>Lachnospiraceae</taxon>
    </lineage>
</organism>
<sequence>MMQNNQTPKLILLNGVIIALNIIIFSKGIGGLSLSDGTNFQVALGMTVVIMSIIVFLYGNYHLLQPSKRPSNVTYTLDELDKPEEFAEVLRKYQRIQVFREDISMSMNQIERLQRKKIKLDEVLFQTYSEDVNEFGNLKKIVDDTCNLMYENLKKMIKRLALFDEQEYIKIVNNTYSTDAFVSKRQLYNEHIRYVKTIVNQNETILLEFDNLLVEISKADDLEGGINNLDSIKGTIDAMKSFRNGKDELSDLEAKYDKC</sequence>
<protein>
    <submittedName>
        <fullName evidence="2">Uncharacterized protein</fullName>
    </submittedName>
</protein>
<evidence type="ECO:0000313" key="3">
    <source>
        <dbReference type="Proteomes" id="UP000199800"/>
    </source>
</evidence>
<reference evidence="2 3" key="1">
    <citation type="submission" date="2016-10" db="EMBL/GenBank/DDBJ databases">
        <authorList>
            <person name="de Groot N.N."/>
        </authorList>
    </citation>
    <scope>NUCLEOTIDE SEQUENCE [LARGE SCALE GENOMIC DNA]</scope>
    <source>
        <strain evidence="2 3">DSM 1801</strain>
    </source>
</reference>
<accession>A0A1I0FYE8</accession>
<dbReference type="RefSeq" id="WP_092479062.1">
    <property type="nucleotide sequence ID" value="NZ_FOHN01000039.1"/>
</dbReference>